<reference evidence="1 2" key="1">
    <citation type="submission" date="2018-09" db="EMBL/GenBank/DDBJ databases">
        <title>Whole genome based analysis of evolution and adaptive divergence in Indian and Brazilian strains of Azospirillum brasilense.</title>
        <authorList>
            <person name="Singh C."/>
            <person name="Tripathi A.K."/>
        </authorList>
    </citation>
    <scope>NUCLEOTIDE SEQUENCE [LARGE SCALE GENOMIC DNA]</scope>
    <source>
        <strain evidence="1 2">MTCC4036</strain>
        <plasmid evidence="1 2">p1</plasmid>
    </source>
</reference>
<dbReference type="InterPro" id="IPR019289">
    <property type="entry name" value="Phage_tail_E/E"/>
</dbReference>
<protein>
    <submittedName>
        <fullName evidence="1">Phage tail assembly protein</fullName>
    </submittedName>
</protein>
<keyword evidence="1" id="KW-0614">Plasmid</keyword>
<evidence type="ECO:0000313" key="2">
    <source>
        <dbReference type="Proteomes" id="UP000298596"/>
    </source>
</evidence>
<geneLocation type="plasmid" evidence="1">
    <name>p1</name>
</geneLocation>
<organism evidence="1 2">
    <name type="scientific">Azospirillum brasilense</name>
    <dbReference type="NCBI Taxonomy" id="192"/>
    <lineage>
        <taxon>Bacteria</taxon>
        <taxon>Pseudomonadati</taxon>
        <taxon>Pseudomonadota</taxon>
        <taxon>Alphaproteobacteria</taxon>
        <taxon>Rhodospirillales</taxon>
        <taxon>Azospirillaceae</taxon>
        <taxon>Azospirillum</taxon>
    </lineage>
</organism>
<dbReference type="Pfam" id="PF10109">
    <property type="entry name" value="Phage_TAC_7"/>
    <property type="match status" value="1"/>
</dbReference>
<dbReference type="EMBL" id="CP032331">
    <property type="protein sequence ID" value="QCO04177.1"/>
    <property type="molecule type" value="Genomic_DNA"/>
</dbReference>
<dbReference type="Proteomes" id="UP000298596">
    <property type="component" value="Plasmid p1"/>
</dbReference>
<evidence type="ECO:0000313" key="1">
    <source>
        <dbReference type="EMBL" id="QCO04177.1"/>
    </source>
</evidence>
<sequence length="101" mass="10785">MSDNTVTLKKPIQAHDDEVKTLTFREPNGDDIMTCGYPLQMSGDGSFTPLANVCGKYISRLGSIPASSVKTLSAPDFQACMMLIIPFFTDGLEAPAPANGD</sequence>
<accession>A0A4D8Q191</accession>
<dbReference type="AlphaFoldDB" id="A0A4D8Q191"/>
<name>A0A4D8Q191_AZOBR</name>
<proteinExistence type="predicted"/>
<gene>
    <name evidence="1" type="ORF">D3867_19655</name>
</gene>